<keyword evidence="2" id="KW-1185">Reference proteome</keyword>
<proteinExistence type="predicted"/>
<sequence>MGEPQIKFMTKSIRPLWTKAVAYLLKPEECNLTKDKFRQAIKMLRNETAPNPLNNYKLTISKATSLLLKLGWKLLYCLRFERSGINLLAS</sequence>
<dbReference type="AlphaFoldDB" id="A0A512CCE1"/>
<evidence type="ECO:0000313" key="2">
    <source>
        <dbReference type="Proteomes" id="UP000321301"/>
    </source>
</evidence>
<gene>
    <name evidence="1" type="ORF">CQA01_23810</name>
</gene>
<evidence type="ECO:0000313" key="1">
    <source>
        <dbReference type="EMBL" id="GEO21847.1"/>
    </source>
</evidence>
<dbReference type="Proteomes" id="UP000321301">
    <property type="component" value="Unassembled WGS sequence"/>
</dbReference>
<organism evidence="1 2">
    <name type="scientific">Cyclobacterium qasimii</name>
    <dbReference type="NCBI Taxonomy" id="1350429"/>
    <lineage>
        <taxon>Bacteria</taxon>
        <taxon>Pseudomonadati</taxon>
        <taxon>Bacteroidota</taxon>
        <taxon>Cytophagia</taxon>
        <taxon>Cytophagales</taxon>
        <taxon>Cyclobacteriaceae</taxon>
        <taxon>Cyclobacterium</taxon>
    </lineage>
</organism>
<comment type="caution">
    <text evidence="1">The sequence shown here is derived from an EMBL/GenBank/DDBJ whole genome shotgun (WGS) entry which is preliminary data.</text>
</comment>
<name>A0A512CCE1_9BACT</name>
<accession>A0A512CCE1</accession>
<reference evidence="1 2" key="1">
    <citation type="submission" date="2019-07" db="EMBL/GenBank/DDBJ databases">
        <title>Whole genome shotgun sequence of Cyclobacterium qasimii NBRC 106168.</title>
        <authorList>
            <person name="Hosoyama A."/>
            <person name="Uohara A."/>
            <person name="Ohji S."/>
            <person name="Ichikawa N."/>
        </authorList>
    </citation>
    <scope>NUCLEOTIDE SEQUENCE [LARGE SCALE GENOMIC DNA]</scope>
    <source>
        <strain evidence="1 2">NBRC 106168</strain>
    </source>
</reference>
<protein>
    <submittedName>
        <fullName evidence="1">Uncharacterized protein</fullName>
    </submittedName>
</protein>
<dbReference type="EMBL" id="BJYV01000009">
    <property type="protein sequence ID" value="GEO21847.1"/>
    <property type="molecule type" value="Genomic_DNA"/>
</dbReference>